<feature type="domain" description="N-acetyltransferase" evidence="4">
    <location>
        <begin position="181"/>
        <end position="328"/>
    </location>
</feature>
<dbReference type="RefSeq" id="WP_144279897.1">
    <property type="nucleotide sequence ID" value="NZ_CP041730.1"/>
</dbReference>
<dbReference type="PANTHER" id="PTHR43792:SF8">
    <property type="entry name" value="[RIBOSOMAL PROTEIN US5]-ALANINE N-ACETYLTRANSFERASE"/>
    <property type="match status" value="1"/>
</dbReference>
<dbReference type="InterPro" id="IPR011990">
    <property type="entry name" value="TPR-like_helical_dom_sf"/>
</dbReference>
<keyword evidence="2" id="KW-0012">Acyltransferase</keyword>
<accession>A0A516SK39</accession>
<dbReference type="InterPro" id="IPR051531">
    <property type="entry name" value="N-acetyltransferase"/>
</dbReference>
<dbReference type="SUPFAM" id="SSF55729">
    <property type="entry name" value="Acyl-CoA N-acyltransferases (Nat)"/>
    <property type="match status" value="1"/>
</dbReference>
<evidence type="ECO:0000313" key="5">
    <source>
        <dbReference type="EMBL" id="QDQ28514.1"/>
    </source>
</evidence>
<dbReference type="Pfam" id="PF13302">
    <property type="entry name" value="Acetyltransf_3"/>
    <property type="match status" value="1"/>
</dbReference>
<evidence type="ECO:0000256" key="2">
    <source>
        <dbReference type="ARBA" id="ARBA00023315"/>
    </source>
</evidence>
<evidence type="ECO:0000256" key="1">
    <source>
        <dbReference type="ARBA" id="ARBA00022679"/>
    </source>
</evidence>
<dbReference type="GO" id="GO:0016747">
    <property type="term" value="F:acyltransferase activity, transferring groups other than amino-acyl groups"/>
    <property type="evidence" value="ECO:0007669"/>
    <property type="project" value="InterPro"/>
</dbReference>
<evidence type="ECO:0000256" key="3">
    <source>
        <dbReference type="ARBA" id="ARBA00038502"/>
    </source>
</evidence>
<evidence type="ECO:0000259" key="4">
    <source>
        <dbReference type="PROSITE" id="PS51186"/>
    </source>
</evidence>
<keyword evidence="1 5" id="KW-0808">Transferase</keyword>
<dbReference type="Proteomes" id="UP000317550">
    <property type="component" value="Chromosome"/>
</dbReference>
<organism evidence="5 6">
    <name type="scientific">Chitinimonas arctica</name>
    <dbReference type="NCBI Taxonomy" id="2594795"/>
    <lineage>
        <taxon>Bacteria</taxon>
        <taxon>Pseudomonadati</taxon>
        <taxon>Pseudomonadota</taxon>
        <taxon>Betaproteobacteria</taxon>
        <taxon>Neisseriales</taxon>
        <taxon>Chitinibacteraceae</taxon>
        <taxon>Chitinimonas</taxon>
    </lineage>
</organism>
<dbReference type="InterPro" id="IPR016181">
    <property type="entry name" value="Acyl_CoA_acyltransferase"/>
</dbReference>
<sequence>MANISPISANSLPPPLLAVAALASPGQLASLLALADYDPRLLAALPADLGRQVDGWSVELLADWREALRQTWAKLPTGEEHAHLALRLADLAWLIEDWGLLRLALQLAMAEFDEMPDWLYGMAVAEAACGRLAQAMDCLLRARQLQADHAGVAALYAQLLPRHAAQAALAVQPRAVHTGWLRLETLHPDHSAAFLWQFRDPAISAMADMPAMAEIAEVENWIKDVEAGQRDFAVLHSEHGLVGVFSYNHDQAGHAFVSFWVGCDHQGRGYAGAALAMLLEQARAEGIVALYTSIYPNNIRSRRTLERAGFLPLARPRLRGADDQLLFYASPAHGAGWPELRALCRVLGQPLRPIKPYREMACP</sequence>
<dbReference type="AlphaFoldDB" id="A0A516SK39"/>
<dbReference type="OrthoDB" id="9801656at2"/>
<dbReference type="Gene3D" id="3.40.630.30">
    <property type="match status" value="1"/>
</dbReference>
<dbReference type="SUPFAM" id="SSF48452">
    <property type="entry name" value="TPR-like"/>
    <property type="match status" value="1"/>
</dbReference>
<dbReference type="PANTHER" id="PTHR43792">
    <property type="entry name" value="GNAT FAMILY, PUTATIVE (AFU_ORTHOLOGUE AFUA_3G00765)-RELATED-RELATED"/>
    <property type="match status" value="1"/>
</dbReference>
<dbReference type="InterPro" id="IPR000182">
    <property type="entry name" value="GNAT_dom"/>
</dbReference>
<dbReference type="EMBL" id="CP041730">
    <property type="protein sequence ID" value="QDQ28514.1"/>
    <property type="molecule type" value="Genomic_DNA"/>
</dbReference>
<evidence type="ECO:0000313" key="6">
    <source>
        <dbReference type="Proteomes" id="UP000317550"/>
    </source>
</evidence>
<dbReference type="CDD" id="cd04301">
    <property type="entry name" value="NAT_SF"/>
    <property type="match status" value="1"/>
</dbReference>
<keyword evidence="6" id="KW-1185">Reference proteome</keyword>
<comment type="similarity">
    <text evidence="3">Belongs to the acetyltransferase family. RimJ subfamily.</text>
</comment>
<dbReference type="KEGG" id="cari:FNU76_20315"/>
<proteinExistence type="inferred from homology"/>
<gene>
    <name evidence="5" type="ORF">FNU76_20315</name>
</gene>
<name>A0A516SK39_9NEIS</name>
<protein>
    <submittedName>
        <fullName evidence="5">GNAT family N-acetyltransferase</fullName>
    </submittedName>
</protein>
<reference evidence="6" key="1">
    <citation type="submission" date="2019-07" db="EMBL/GenBank/DDBJ databases">
        <title>Chitinimonas sp. nov., isolated from Ny-Alesund, arctica soil.</title>
        <authorList>
            <person name="Xu Q."/>
            <person name="Peng F."/>
        </authorList>
    </citation>
    <scope>NUCLEOTIDE SEQUENCE [LARGE SCALE GENOMIC DNA]</scope>
    <source>
        <strain evidence="6">R3-44</strain>
    </source>
</reference>
<dbReference type="PROSITE" id="PS51186">
    <property type="entry name" value="GNAT"/>
    <property type="match status" value="1"/>
</dbReference>